<dbReference type="Pfam" id="PF00534">
    <property type="entry name" value="Glycos_transf_1"/>
    <property type="match status" value="1"/>
</dbReference>
<evidence type="ECO:0000313" key="5">
    <source>
        <dbReference type="Proteomes" id="UP000609172"/>
    </source>
</evidence>
<evidence type="ECO:0000259" key="3">
    <source>
        <dbReference type="Pfam" id="PF13439"/>
    </source>
</evidence>
<evidence type="ECO:0000259" key="2">
    <source>
        <dbReference type="Pfam" id="PF00534"/>
    </source>
</evidence>
<dbReference type="AlphaFoldDB" id="A0A934UKM8"/>
<feature type="domain" description="Glycosyltransferase subfamily 4-like N-terminal" evidence="3">
    <location>
        <begin position="70"/>
        <end position="168"/>
    </location>
</feature>
<sequence>MNIEIDNIIFSLQKAGGISVVWQQHLKRLLNDAEFNCRIIEYEGATANFFRQQLAINNQLIDSYSNDLLALKRFLNLKSQNKEKHLFHSSYYRTQKGKNVINITTVHDFTYEYYRKGMSKTIHSWQKNAAITNAQGIICISESTKRDLQLFLPSIKPENIRVIYNGVDEVYQQLKQEQVLTITQPFEDFSYALYVGDRKSLYKNFDMAVATCKLANMRLLIIGGGPLSENEQYNLNSKLGKDNYKELLHVSEADLNCFYNKAYCLLYPSFYEGFGMPIVEAQKAGCPVIATNASSIPEVIGNHYFAVTDPNAQKLADKIKELSFNNSVRNETIEQGLLKAQQFNWQNSYNQTIEFYKEVYNK</sequence>
<protein>
    <submittedName>
        <fullName evidence="4">Glycosyltransferase family 4 protein</fullName>
    </submittedName>
</protein>
<proteinExistence type="predicted"/>
<organism evidence="4 5">
    <name type="scientific">Flavobacterium agrisoli</name>
    <dbReference type="NCBI Taxonomy" id="2793066"/>
    <lineage>
        <taxon>Bacteria</taxon>
        <taxon>Pseudomonadati</taxon>
        <taxon>Bacteroidota</taxon>
        <taxon>Flavobacteriia</taxon>
        <taxon>Flavobacteriales</taxon>
        <taxon>Flavobacteriaceae</taxon>
        <taxon>Flavobacterium</taxon>
    </lineage>
</organism>
<evidence type="ECO:0000256" key="1">
    <source>
        <dbReference type="ARBA" id="ARBA00022679"/>
    </source>
</evidence>
<reference evidence="4" key="1">
    <citation type="submission" date="2020-12" db="EMBL/GenBank/DDBJ databases">
        <title>Bacterial novel species Flavobacterium sp. SE-1-e isolated from soil.</title>
        <authorList>
            <person name="Jung H.-Y."/>
        </authorList>
    </citation>
    <scope>NUCLEOTIDE SEQUENCE</scope>
    <source>
        <strain evidence="4">SE-1-e</strain>
    </source>
</reference>
<dbReference type="CDD" id="cd03809">
    <property type="entry name" value="GT4_MtfB-like"/>
    <property type="match status" value="1"/>
</dbReference>
<feature type="domain" description="Glycosyl transferase family 1" evidence="2">
    <location>
        <begin position="187"/>
        <end position="336"/>
    </location>
</feature>
<accession>A0A934UKM8</accession>
<dbReference type="Pfam" id="PF13439">
    <property type="entry name" value="Glyco_transf_4"/>
    <property type="match status" value="1"/>
</dbReference>
<keyword evidence="5" id="KW-1185">Reference proteome</keyword>
<keyword evidence="1" id="KW-0808">Transferase</keyword>
<dbReference type="InterPro" id="IPR028098">
    <property type="entry name" value="Glyco_trans_4-like_N"/>
</dbReference>
<dbReference type="GO" id="GO:0016757">
    <property type="term" value="F:glycosyltransferase activity"/>
    <property type="evidence" value="ECO:0007669"/>
    <property type="project" value="InterPro"/>
</dbReference>
<dbReference type="SUPFAM" id="SSF53756">
    <property type="entry name" value="UDP-Glycosyltransferase/glycogen phosphorylase"/>
    <property type="match status" value="1"/>
</dbReference>
<name>A0A934UKM8_9FLAO</name>
<dbReference type="RefSeq" id="WP_200107392.1">
    <property type="nucleotide sequence ID" value="NZ_JAEHFV010000010.1"/>
</dbReference>
<dbReference type="PANTHER" id="PTHR46401">
    <property type="entry name" value="GLYCOSYLTRANSFERASE WBBK-RELATED"/>
    <property type="match status" value="1"/>
</dbReference>
<dbReference type="EMBL" id="JAEHFV010000010">
    <property type="protein sequence ID" value="MBK0371266.1"/>
    <property type="molecule type" value="Genomic_DNA"/>
</dbReference>
<dbReference type="GO" id="GO:0009103">
    <property type="term" value="P:lipopolysaccharide biosynthetic process"/>
    <property type="evidence" value="ECO:0007669"/>
    <property type="project" value="TreeGrafter"/>
</dbReference>
<dbReference type="PANTHER" id="PTHR46401:SF2">
    <property type="entry name" value="GLYCOSYLTRANSFERASE WBBK-RELATED"/>
    <property type="match status" value="1"/>
</dbReference>
<dbReference type="InterPro" id="IPR001296">
    <property type="entry name" value="Glyco_trans_1"/>
</dbReference>
<comment type="caution">
    <text evidence="4">The sequence shown here is derived from an EMBL/GenBank/DDBJ whole genome shotgun (WGS) entry which is preliminary data.</text>
</comment>
<gene>
    <name evidence="4" type="ORF">I5M07_15670</name>
</gene>
<dbReference type="Proteomes" id="UP000609172">
    <property type="component" value="Unassembled WGS sequence"/>
</dbReference>
<evidence type="ECO:0000313" key="4">
    <source>
        <dbReference type="EMBL" id="MBK0371266.1"/>
    </source>
</evidence>
<dbReference type="Gene3D" id="3.40.50.2000">
    <property type="entry name" value="Glycogen Phosphorylase B"/>
    <property type="match status" value="2"/>
</dbReference>